<organism evidence="1 2">
    <name type="scientific">Molorchus minor</name>
    <dbReference type="NCBI Taxonomy" id="1323400"/>
    <lineage>
        <taxon>Eukaryota</taxon>
        <taxon>Metazoa</taxon>
        <taxon>Ecdysozoa</taxon>
        <taxon>Arthropoda</taxon>
        <taxon>Hexapoda</taxon>
        <taxon>Insecta</taxon>
        <taxon>Pterygota</taxon>
        <taxon>Neoptera</taxon>
        <taxon>Endopterygota</taxon>
        <taxon>Coleoptera</taxon>
        <taxon>Polyphaga</taxon>
        <taxon>Cucujiformia</taxon>
        <taxon>Chrysomeloidea</taxon>
        <taxon>Cerambycidae</taxon>
        <taxon>Lamiinae</taxon>
        <taxon>Monochamini</taxon>
        <taxon>Molorchus</taxon>
    </lineage>
</organism>
<protein>
    <submittedName>
        <fullName evidence="1">Uncharacterized protein</fullName>
    </submittedName>
</protein>
<feature type="non-terminal residue" evidence="1">
    <location>
        <position position="190"/>
    </location>
</feature>
<evidence type="ECO:0000313" key="1">
    <source>
        <dbReference type="EMBL" id="KAJ8981231.1"/>
    </source>
</evidence>
<proteinExistence type="predicted"/>
<sequence>MKLYGGAIIGSLCKTLVKINTGQADCREHLIELPRGITQLNHKFPKTLENKPVILASTSTCAEKLKEGVQEDISDQDCKNIGEHRVKPQSQSHDQNPKFQETGREAFVEDENDTDRNIDDNIDTKVASRCLILFIVYAVLAVLRVKGSFQEAALIIFPSTPIKNTEDGMKRWLRRAKKRVNRTYESKEHY</sequence>
<dbReference type="Proteomes" id="UP001162164">
    <property type="component" value="Unassembled WGS sequence"/>
</dbReference>
<gene>
    <name evidence="1" type="ORF">NQ317_016527</name>
</gene>
<name>A0ABQ9JSG0_9CUCU</name>
<accession>A0ABQ9JSG0</accession>
<evidence type="ECO:0000313" key="2">
    <source>
        <dbReference type="Proteomes" id="UP001162164"/>
    </source>
</evidence>
<keyword evidence="2" id="KW-1185">Reference proteome</keyword>
<dbReference type="EMBL" id="JAPWTJ010000195">
    <property type="protein sequence ID" value="KAJ8981231.1"/>
    <property type="molecule type" value="Genomic_DNA"/>
</dbReference>
<comment type="caution">
    <text evidence="1">The sequence shown here is derived from an EMBL/GenBank/DDBJ whole genome shotgun (WGS) entry which is preliminary data.</text>
</comment>
<reference evidence="1" key="1">
    <citation type="journal article" date="2023" name="Insect Mol. Biol.">
        <title>Genome sequencing provides insights into the evolution of gene families encoding plant cell wall-degrading enzymes in longhorned beetles.</title>
        <authorList>
            <person name="Shin N.R."/>
            <person name="Okamura Y."/>
            <person name="Kirsch R."/>
            <person name="Pauchet Y."/>
        </authorList>
    </citation>
    <scope>NUCLEOTIDE SEQUENCE</scope>
    <source>
        <strain evidence="1">MMC_N1</strain>
    </source>
</reference>